<dbReference type="Proteomes" id="UP000813463">
    <property type="component" value="Chromosome 3"/>
</dbReference>
<evidence type="ECO:0000313" key="3">
    <source>
        <dbReference type="RefSeq" id="XP_056695369.1"/>
    </source>
</evidence>
<organism evidence="2 3">
    <name type="scientific">Spinacia oleracea</name>
    <name type="common">Spinach</name>
    <dbReference type="NCBI Taxonomy" id="3562"/>
    <lineage>
        <taxon>Eukaryota</taxon>
        <taxon>Viridiplantae</taxon>
        <taxon>Streptophyta</taxon>
        <taxon>Embryophyta</taxon>
        <taxon>Tracheophyta</taxon>
        <taxon>Spermatophyta</taxon>
        <taxon>Magnoliopsida</taxon>
        <taxon>eudicotyledons</taxon>
        <taxon>Gunneridae</taxon>
        <taxon>Pentapetalae</taxon>
        <taxon>Caryophyllales</taxon>
        <taxon>Chenopodiaceae</taxon>
        <taxon>Chenopodioideae</taxon>
        <taxon>Anserineae</taxon>
        <taxon>Spinacia</taxon>
    </lineage>
</organism>
<name>A0ABM3RIC6_SPIOL</name>
<dbReference type="GeneID" id="130469874"/>
<sequence length="196" mass="22056">MIETQLAQLANTLKEQQVHTSLPPQGQPPKQIYAITTRNGKTLDDVPRANEVSKSNGKDQEGVVESRDNDVVEEEPPIDNVGDTPIPKEANLLPLPTPKLPYPQRFLGKSLDDQFSKFLDVISKLHVTLSLTEALKQMPHYSRFMRDILRGKRCCEPKETVQLTESCRALIQHSFPPKLKDPGSFSIPCSIQKLKF</sequence>
<evidence type="ECO:0000313" key="2">
    <source>
        <dbReference type="Proteomes" id="UP000813463"/>
    </source>
</evidence>
<gene>
    <name evidence="3" type="primary">LOC130469874</name>
</gene>
<protein>
    <submittedName>
        <fullName evidence="3">Uncharacterized protein</fullName>
    </submittedName>
</protein>
<dbReference type="PANTHER" id="PTHR33067:SF31">
    <property type="entry name" value="RNA-DIRECTED DNA POLYMERASE"/>
    <property type="match status" value="1"/>
</dbReference>
<accession>A0ABM3RIC6</accession>
<dbReference type="PANTHER" id="PTHR33067">
    <property type="entry name" value="RNA-DIRECTED DNA POLYMERASE-RELATED"/>
    <property type="match status" value="1"/>
</dbReference>
<dbReference type="RefSeq" id="XP_056695369.1">
    <property type="nucleotide sequence ID" value="XM_056839391.1"/>
</dbReference>
<feature type="compositionally biased region" description="Basic and acidic residues" evidence="1">
    <location>
        <begin position="56"/>
        <end position="70"/>
    </location>
</feature>
<reference evidence="2" key="1">
    <citation type="journal article" date="2021" name="Nat. Commun.">
        <title>Genomic analyses provide insights into spinach domestication and the genetic basis of agronomic traits.</title>
        <authorList>
            <person name="Cai X."/>
            <person name="Sun X."/>
            <person name="Xu C."/>
            <person name="Sun H."/>
            <person name="Wang X."/>
            <person name="Ge C."/>
            <person name="Zhang Z."/>
            <person name="Wang Q."/>
            <person name="Fei Z."/>
            <person name="Jiao C."/>
            <person name="Wang Q."/>
        </authorList>
    </citation>
    <scope>NUCLEOTIDE SEQUENCE [LARGE SCALE GENOMIC DNA]</scope>
    <source>
        <strain evidence="2">cv. Varoflay</strain>
    </source>
</reference>
<keyword evidence="2" id="KW-1185">Reference proteome</keyword>
<feature type="region of interest" description="Disordered" evidence="1">
    <location>
        <begin position="37"/>
        <end position="87"/>
    </location>
</feature>
<proteinExistence type="predicted"/>
<evidence type="ECO:0000256" key="1">
    <source>
        <dbReference type="SAM" id="MobiDB-lite"/>
    </source>
</evidence>
<reference evidence="3" key="2">
    <citation type="submission" date="2025-08" db="UniProtKB">
        <authorList>
            <consortium name="RefSeq"/>
        </authorList>
    </citation>
    <scope>IDENTIFICATION</scope>
    <source>
        <tissue evidence="3">Leaf</tissue>
    </source>
</reference>